<accession>A0A7R9CVY9</accession>
<feature type="compositionally biased region" description="Basic and acidic residues" evidence="1">
    <location>
        <begin position="77"/>
        <end position="95"/>
    </location>
</feature>
<feature type="region of interest" description="Disordered" evidence="1">
    <location>
        <begin position="77"/>
        <end position="105"/>
    </location>
</feature>
<evidence type="ECO:0000256" key="1">
    <source>
        <dbReference type="SAM" id="MobiDB-lite"/>
    </source>
</evidence>
<sequence>MLINEQPIEEQKDDEPFNRITHSEGLKAIEAALEYCGQQQEATPADNISEHMKANVRLSPTCEAVCWSGAGIESWAEKESSTIKSSSEDLKEAGSPRELWGPGAT</sequence>
<protein>
    <submittedName>
        <fullName evidence="2">Uncharacterized protein</fullName>
    </submittedName>
</protein>
<gene>
    <name evidence="2" type="ORF">TCEB3V08_LOCUS7005</name>
</gene>
<reference evidence="2" key="1">
    <citation type="submission" date="2020-11" db="EMBL/GenBank/DDBJ databases">
        <authorList>
            <person name="Tran Van P."/>
        </authorList>
    </citation>
    <scope>NUCLEOTIDE SEQUENCE</scope>
</reference>
<name>A0A7R9CVY9_TIMCR</name>
<dbReference type="EMBL" id="OC318861">
    <property type="protein sequence ID" value="CAD7403485.1"/>
    <property type="molecule type" value="Genomic_DNA"/>
</dbReference>
<proteinExistence type="predicted"/>
<evidence type="ECO:0000313" key="2">
    <source>
        <dbReference type="EMBL" id="CAD7403485.1"/>
    </source>
</evidence>
<organism evidence="2">
    <name type="scientific">Timema cristinae</name>
    <name type="common">Walking stick</name>
    <dbReference type="NCBI Taxonomy" id="61476"/>
    <lineage>
        <taxon>Eukaryota</taxon>
        <taxon>Metazoa</taxon>
        <taxon>Ecdysozoa</taxon>
        <taxon>Arthropoda</taxon>
        <taxon>Hexapoda</taxon>
        <taxon>Insecta</taxon>
        <taxon>Pterygota</taxon>
        <taxon>Neoptera</taxon>
        <taxon>Polyneoptera</taxon>
        <taxon>Phasmatodea</taxon>
        <taxon>Timematodea</taxon>
        <taxon>Timematoidea</taxon>
        <taxon>Timematidae</taxon>
        <taxon>Timema</taxon>
    </lineage>
</organism>
<dbReference type="AlphaFoldDB" id="A0A7R9CVY9"/>